<evidence type="ECO:0000259" key="3">
    <source>
        <dbReference type="Pfam" id="PF24784"/>
    </source>
</evidence>
<proteinExistence type="predicted"/>
<dbReference type="InterPro" id="IPR055313">
    <property type="entry name" value="Temptin-like"/>
</dbReference>
<feature type="region of interest" description="Disordered" evidence="1">
    <location>
        <begin position="75"/>
        <end position="106"/>
    </location>
</feature>
<evidence type="ECO:0000313" key="4">
    <source>
        <dbReference type="EMBL" id="CAL5135672.1"/>
    </source>
</evidence>
<dbReference type="AlphaFoldDB" id="A0AAV2TDY5"/>
<feature type="domain" description="Temptin Cys/Cys disulfide" evidence="3">
    <location>
        <begin position="13"/>
        <end position="109"/>
    </location>
</feature>
<accession>A0AAV2TDY5</accession>
<evidence type="ECO:0000256" key="1">
    <source>
        <dbReference type="SAM" id="MobiDB-lite"/>
    </source>
</evidence>
<organism evidence="4 5">
    <name type="scientific">Calicophoron daubneyi</name>
    <name type="common">Rumen fluke</name>
    <name type="synonym">Paramphistomum daubneyi</name>
    <dbReference type="NCBI Taxonomy" id="300641"/>
    <lineage>
        <taxon>Eukaryota</taxon>
        <taxon>Metazoa</taxon>
        <taxon>Spiralia</taxon>
        <taxon>Lophotrochozoa</taxon>
        <taxon>Platyhelminthes</taxon>
        <taxon>Trematoda</taxon>
        <taxon>Digenea</taxon>
        <taxon>Plagiorchiida</taxon>
        <taxon>Pronocephalata</taxon>
        <taxon>Paramphistomoidea</taxon>
        <taxon>Paramphistomidae</taxon>
        <taxon>Calicophoron</taxon>
    </lineage>
</organism>
<evidence type="ECO:0000256" key="2">
    <source>
        <dbReference type="SAM" id="SignalP"/>
    </source>
</evidence>
<dbReference type="EMBL" id="CAXLJL010000267">
    <property type="protein sequence ID" value="CAL5135672.1"/>
    <property type="molecule type" value="Genomic_DNA"/>
</dbReference>
<evidence type="ECO:0000313" key="5">
    <source>
        <dbReference type="Proteomes" id="UP001497525"/>
    </source>
</evidence>
<dbReference type="Pfam" id="PF24784">
    <property type="entry name" value="Temptin_C"/>
    <property type="match status" value="1"/>
</dbReference>
<dbReference type="InterPro" id="IPR057626">
    <property type="entry name" value="S-S_Temptin"/>
</dbReference>
<protein>
    <recommendedName>
        <fullName evidence="3">Temptin Cys/Cys disulfide domain-containing protein</fullName>
    </recommendedName>
</protein>
<gene>
    <name evidence="4" type="ORF">CDAUBV1_LOCUS9794</name>
</gene>
<keyword evidence="2" id="KW-0732">Signal</keyword>
<reference evidence="4" key="1">
    <citation type="submission" date="2024-06" db="EMBL/GenBank/DDBJ databases">
        <authorList>
            <person name="Liu X."/>
            <person name="Lenzi L."/>
            <person name="Haldenby T S."/>
            <person name="Uol C."/>
        </authorList>
    </citation>
    <scope>NUCLEOTIDE SEQUENCE</scope>
</reference>
<feature type="chain" id="PRO_5043629320" description="Temptin Cys/Cys disulfide domain-containing protein" evidence="2">
    <location>
        <begin position="16"/>
        <end position="136"/>
    </location>
</feature>
<dbReference type="Proteomes" id="UP001497525">
    <property type="component" value="Unassembled WGS sequence"/>
</dbReference>
<dbReference type="PANTHER" id="PTHR34737">
    <property type="entry name" value="EF-HAND DOMAIN-CONTAINING PROTEIN"/>
    <property type="match status" value="1"/>
</dbReference>
<name>A0AAV2TDY5_CALDB</name>
<dbReference type="PANTHER" id="PTHR34737:SF2">
    <property type="entry name" value="EF-HAND DOMAIN-CONTAINING PROTEIN"/>
    <property type="match status" value="1"/>
</dbReference>
<comment type="caution">
    <text evidence="4">The sequence shown here is derived from an EMBL/GenBank/DDBJ whole genome shotgun (WGS) entry which is preliminary data.</text>
</comment>
<feature type="signal peptide" evidence="2">
    <location>
        <begin position="1"/>
        <end position="15"/>
    </location>
</feature>
<sequence>MIFAYVVLFFSYVNAYPEYAYNIPNGHNVPNPCVPGTMIQGVGHEDPLGGGPLNSFGEDYIRYESWEDICRLDSDKDGRTNGEELGDPNCVWTPGSTPERETDITHPGVCTPVDSETCLEQDPCKHFVNGPKMRDL</sequence>